<protein>
    <submittedName>
        <fullName evidence="1">Uncharacterized protein</fullName>
    </submittedName>
</protein>
<gene>
    <name evidence="1" type="ORF">MKW94_019352</name>
</gene>
<name>A0AA41W359_PAPNU</name>
<sequence length="50" mass="5781">MARIFSTAFFFVMIIMASFTAQMAFGIRRHLISLQLTSYVERGSTFQLRS</sequence>
<keyword evidence="2" id="KW-1185">Reference proteome</keyword>
<organism evidence="1 2">
    <name type="scientific">Papaver nudicaule</name>
    <name type="common">Iceland poppy</name>
    <dbReference type="NCBI Taxonomy" id="74823"/>
    <lineage>
        <taxon>Eukaryota</taxon>
        <taxon>Viridiplantae</taxon>
        <taxon>Streptophyta</taxon>
        <taxon>Embryophyta</taxon>
        <taxon>Tracheophyta</taxon>
        <taxon>Spermatophyta</taxon>
        <taxon>Magnoliopsida</taxon>
        <taxon>Ranunculales</taxon>
        <taxon>Papaveraceae</taxon>
        <taxon>Papaveroideae</taxon>
        <taxon>Papaver</taxon>
    </lineage>
</organism>
<comment type="caution">
    <text evidence="1">The sequence shown here is derived from an EMBL/GenBank/DDBJ whole genome shotgun (WGS) entry which is preliminary data.</text>
</comment>
<dbReference type="Proteomes" id="UP001177140">
    <property type="component" value="Unassembled WGS sequence"/>
</dbReference>
<accession>A0AA41W359</accession>
<dbReference type="AlphaFoldDB" id="A0AA41W359"/>
<evidence type="ECO:0000313" key="1">
    <source>
        <dbReference type="EMBL" id="MCL7051938.1"/>
    </source>
</evidence>
<proteinExistence type="predicted"/>
<reference evidence="1" key="1">
    <citation type="submission" date="2022-03" db="EMBL/GenBank/DDBJ databases">
        <title>A functionally conserved STORR gene fusion in Papaver species that diverged 16.8 million years ago.</title>
        <authorList>
            <person name="Catania T."/>
        </authorList>
    </citation>
    <scope>NUCLEOTIDE SEQUENCE</scope>
    <source>
        <strain evidence="1">S-191538</strain>
    </source>
</reference>
<evidence type="ECO:0000313" key="2">
    <source>
        <dbReference type="Proteomes" id="UP001177140"/>
    </source>
</evidence>
<dbReference type="EMBL" id="JAJJMA010344147">
    <property type="protein sequence ID" value="MCL7051938.1"/>
    <property type="molecule type" value="Genomic_DNA"/>
</dbReference>